<dbReference type="RefSeq" id="WP_161315455.1">
    <property type="nucleotide sequence ID" value="NZ_WTUW01000002.1"/>
</dbReference>
<gene>
    <name evidence="2" type="ORF">GQE98_09740</name>
</gene>
<dbReference type="Proteomes" id="UP000476030">
    <property type="component" value="Unassembled WGS sequence"/>
</dbReference>
<accession>A0A6L8W8U8</accession>
<feature type="signal peptide" evidence="1">
    <location>
        <begin position="1"/>
        <end position="29"/>
    </location>
</feature>
<name>A0A6L8W8U8_9PROT</name>
<dbReference type="EMBL" id="WTUW01000002">
    <property type="protein sequence ID" value="MZR30914.1"/>
    <property type="molecule type" value="Genomic_DNA"/>
</dbReference>
<protein>
    <submittedName>
        <fullName evidence="2">Uncharacterized protein</fullName>
    </submittedName>
</protein>
<keyword evidence="1" id="KW-0732">Signal</keyword>
<reference evidence="2 3" key="1">
    <citation type="submission" date="2019-12" db="EMBL/GenBank/DDBJ databases">
        <title>Snethiella sp. nov. sp. isolated from sea sand.</title>
        <authorList>
            <person name="Kim J."/>
            <person name="Jeong S.E."/>
            <person name="Jung H.S."/>
            <person name="Jeon C.O."/>
        </authorList>
    </citation>
    <scope>NUCLEOTIDE SEQUENCE [LARGE SCALE GENOMIC DNA]</scope>
    <source>
        <strain evidence="2 3">DP05</strain>
    </source>
</reference>
<comment type="caution">
    <text evidence="2">The sequence shown here is derived from an EMBL/GenBank/DDBJ whole genome shotgun (WGS) entry which is preliminary data.</text>
</comment>
<keyword evidence="3" id="KW-1185">Reference proteome</keyword>
<proteinExistence type="predicted"/>
<organism evidence="2 3">
    <name type="scientific">Sneathiella litorea</name>
    <dbReference type="NCBI Taxonomy" id="2606216"/>
    <lineage>
        <taxon>Bacteria</taxon>
        <taxon>Pseudomonadati</taxon>
        <taxon>Pseudomonadota</taxon>
        <taxon>Alphaproteobacteria</taxon>
        <taxon>Sneathiellales</taxon>
        <taxon>Sneathiellaceae</taxon>
        <taxon>Sneathiella</taxon>
    </lineage>
</organism>
<evidence type="ECO:0000313" key="3">
    <source>
        <dbReference type="Proteomes" id="UP000476030"/>
    </source>
</evidence>
<feature type="chain" id="PRO_5027102523" evidence="1">
    <location>
        <begin position="30"/>
        <end position="271"/>
    </location>
</feature>
<sequence>MASLNKRLRFSLFTAASLAGAVAALPVLAAPQILAVASTDLKIPVTCAAGECTVELTTICLQEHRASPNIGAGYYVHGDTHFDLKGQTTTGQEISLAHLPLEITAARGHNAVRLAFREAQLHKYGPLEVSLSVPENLSLVPLPIANDVRPQTEEDILIATGPLRKVATRLVDLDEEKRHAAELINQAINRLPWRGRASDEERAAVRAAYDGITRNSGFGNGAMNNANDVVNKCYDRTMAGSLSFRGCLGSWHDHLIGKLNTKYWNSLDAGS</sequence>
<evidence type="ECO:0000256" key="1">
    <source>
        <dbReference type="SAM" id="SignalP"/>
    </source>
</evidence>
<evidence type="ECO:0000313" key="2">
    <source>
        <dbReference type="EMBL" id="MZR30914.1"/>
    </source>
</evidence>
<dbReference type="AlphaFoldDB" id="A0A6L8W8U8"/>